<organism evidence="5 6">
    <name type="scientific">Streptomyces javensis</name>
    <dbReference type="NCBI Taxonomy" id="114698"/>
    <lineage>
        <taxon>Bacteria</taxon>
        <taxon>Bacillati</taxon>
        <taxon>Actinomycetota</taxon>
        <taxon>Actinomycetes</taxon>
        <taxon>Kitasatosporales</taxon>
        <taxon>Streptomycetaceae</taxon>
        <taxon>Streptomyces</taxon>
        <taxon>Streptomyces violaceusniger group</taxon>
    </lineage>
</organism>
<proteinExistence type="inferred from homology"/>
<keyword evidence="2 3" id="KW-0456">Lyase</keyword>
<sequence>MLGLRHGFRPGISTPESPQAALAGPSTHEGDNVTLDLHGIISTVVTPFDADDQVDLDLLGPEIQYLLDSGVTAICACGSTGEGHALSAEESAAICARVVKEVDGRVPVIGGVIQNSTAEAIRYGRALKEAGVDALQVTPVHYVFAPDADQTVDYFRRIGATVGLPIVVYNVVPWALVPVDVIERLGDVPEVIAVKQSGGDMHLLADLLHRVRDRFTILAALDDLHYPAFAMGAHGALAAIPTVTPRLSVELWEAVRRGDHGEALRLHNVILGVWRAIDGPNLPARLKAALKLQGRDGGLPRHPFTPATDEERAVIADALGKAGLLTAP</sequence>
<dbReference type="InterPro" id="IPR013785">
    <property type="entry name" value="Aldolase_TIM"/>
</dbReference>
<evidence type="ECO:0000256" key="2">
    <source>
        <dbReference type="ARBA" id="ARBA00023239"/>
    </source>
</evidence>
<evidence type="ECO:0000256" key="1">
    <source>
        <dbReference type="ARBA" id="ARBA00007592"/>
    </source>
</evidence>
<dbReference type="SUPFAM" id="SSF51569">
    <property type="entry name" value="Aldolase"/>
    <property type="match status" value="1"/>
</dbReference>
<dbReference type="PANTHER" id="PTHR12128:SF66">
    <property type="entry name" value="4-HYDROXY-2-OXOGLUTARATE ALDOLASE, MITOCHONDRIAL"/>
    <property type="match status" value="1"/>
</dbReference>
<dbReference type="CDD" id="cd00408">
    <property type="entry name" value="DHDPS-like"/>
    <property type="match status" value="1"/>
</dbReference>
<feature type="region of interest" description="Disordered" evidence="4">
    <location>
        <begin position="1"/>
        <end position="28"/>
    </location>
</feature>
<comment type="similarity">
    <text evidence="1 3">Belongs to the DapA family.</text>
</comment>
<dbReference type="Gene3D" id="3.20.20.70">
    <property type="entry name" value="Aldolase class I"/>
    <property type="match status" value="1"/>
</dbReference>
<gene>
    <name evidence="5" type="ORF">JBF12_40015</name>
</gene>
<dbReference type="Proteomes" id="UP000638849">
    <property type="component" value="Unassembled WGS sequence"/>
</dbReference>
<dbReference type="PRINTS" id="PR00146">
    <property type="entry name" value="DHPICSNTHASE"/>
</dbReference>
<evidence type="ECO:0000313" key="6">
    <source>
        <dbReference type="Proteomes" id="UP000638849"/>
    </source>
</evidence>
<keyword evidence="6" id="KW-1185">Reference proteome</keyword>
<dbReference type="InterPro" id="IPR002220">
    <property type="entry name" value="DapA-like"/>
</dbReference>
<name>A0ABS0RNN5_9ACTN</name>
<dbReference type="PANTHER" id="PTHR12128">
    <property type="entry name" value="DIHYDRODIPICOLINATE SYNTHASE"/>
    <property type="match status" value="1"/>
</dbReference>
<accession>A0ABS0RNN5</accession>
<protein>
    <submittedName>
        <fullName evidence="5">Dihydrodipicolinate synthase family protein</fullName>
    </submittedName>
</protein>
<dbReference type="SMART" id="SM01130">
    <property type="entry name" value="DHDPS"/>
    <property type="match status" value="1"/>
</dbReference>
<comment type="caution">
    <text evidence="5">The sequence shown here is derived from an EMBL/GenBank/DDBJ whole genome shotgun (WGS) entry which is preliminary data.</text>
</comment>
<dbReference type="PIRSF" id="PIRSF001365">
    <property type="entry name" value="DHDPS"/>
    <property type="match status" value="1"/>
</dbReference>
<dbReference type="EMBL" id="JAEEAQ010000727">
    <property type="protein sequence ID" value="MBI0319053.1"/>
    <property type="molecule type" value="Genomic_DNA"/>
</dbReference>
<evidence type="ECO:0000313" key="5">
    <source>
        <dbReference type="EMBL" id="MBI0319053.1"/>
    </source>
</evidence>
<dbReference type="Pfam" id="PF00701">
    <property type="entry name" value="DHDPS"/>
    <property type="match status" value="1"/>
</dbReference>
<reference evidence="5 6" key="1">
    <citation type="submission" date="2020-12" db="EMBL/GenBank/DDBJ databases">
        <authorList>
            <person name="Kusuma A.B."/>
            <person name="Nouioui I."/>
            <person name="Goodfellow M."/>
        </authorList>
    </citation>
    <scope>NUCLEOTIDE SEQUENCE [LARGE SCALE GENOMIC DNA]</scope>
    <source>
        <strain evidence="5 6">DSM 41764</strain>
    </source>
</reference>
<evidence type="ECO:0000256" key="4">
    <source>
        <dbReference type="SAM" id="MobiDB-lite"/>
    </source>
</evidence>
<evidence type="ECO:0000256" key="3">
    <source>
        <dbReference type="PIRNR" id="PIRNR001365"/>
    </source>
</evidence>